<protein>
    <recommendedName>
        <fullName evidence="3">Sulfotransferase</fullName>
        <ecNumber evidence="3">2.8.2.-</ecNumber>
    </recommendedName>
</protein>
<comment type="similarity">
    <text evidence="1 3">Belongs to the sulfotransferase 1 family.</text>
</comment>
<dbReference type="InterPro" id="IPR000863">
    <property type="entry name" value="Sulfotransferase_dom"/>
</dbReference>
<dbReference type="EMBL" id="BMAC01000010">
    <property type="protein sequence ID" value="GFP79654.1"/>
    <property type="molecule type" value="Genomic_DNA"/>
</dbReference>
<comment type="caution">
    <text evidence="5">The sequence shown here is derived from an EMBL/GenBank/DDBJ whole genome shotgun (WGS) entry which is preliminary data.</text>
</comment>
<evidence type="ECO:0000313" key="5">
    <source>
        <dbReference type="EMBL" id="GFP79654.1"/>
    </source>
</evidence>
<dbReference type="InterPro" id="IPR027417">
    <property type="entry name" value="P-loop_NTPase"/>
</dbReference>
<proteinExistence type="inferred from homology"/>
<gene>
    <name evidence="5" type="ORF">PHJA_000108900</name>
</gene>
<dbReference type="Proteomes" id="UP000653305">
    <property type="component" value="Unassembled WGS sequence"/>
</dbReference>
<evidence type="ECO:0000313" key="6">
    <source>
        <dbReference type="Proteomes" id="UP000653305"/>
    </source>
</evidence>
<keyword evidence="2 3" id="KW-0808">Transferase</keyword>
<evidence type="ECO:0000256" key="1">
    <source>
        <dbReference type="ARBA" id="ARBA00005771"/>
    </source>
</evidence>
<keyword evidence="6" id="KW-1185">Reference proteome</keyword>
<dbReference type="Pfam" id="PF00685">
    <property type="entry name" value="Sulfotransfer_1"/>
    <property type="match status" value="1"/>
</dbReference>
<dbReference type="GO" id="GO:0008146">
    <property type="term" value="F:sulfotransferase activity"/>
    <property type="evidence" value="ECO:0007669"/>
    <property type="project" value="InterPro"/>
</dbReference>
<name>A0A830B529_9LAMI</name>
<organism evidence="5 6">
    <name type="scientific">Phtheirospermum japonicum</name>
    <dbReference type="NCBI Taxonomy" id="374723"/>
    <lineage>
        <taxon>Eukaryota</taxon>
        <taxon>Viridiplantae</taxon>
        <taxon>Streptophyta</taxon>
        <taxon>Embryophyta</taxon>
        <taxon>Tracheophyta</taxon>
        <taxon>Spermatophyta</taxon>
        <taxon>Magnoliopsida</taxon>
        <taxon>eudicotyledons</taxon>
        <taxon>Gunneridae</taxon>
        <taxon>Pentapetalae</taxon>
        <taxon>asterids</taxon>
        <taxon>lamiids</taxon>
        <taxon>Lamiales</taxon>
        <taxon>Orobanchaceae</taxon>
        <taxon>Orobanchaceae incertae sedis</taxon>
        <taxon>Phtheirospermum</taxon>
    </lineage>
</organism>
<dbReference type="EC" id="2.8.2.-" evidence="3"/>
<evidence type="ECO:0000256" key="3">
    <source>
        <dbReference type="RuleBase" id="RU361155"/>
    </source>
</evidence>
<feature type="domain" description="Sulfotransferase" evidence="4">
    <location>
        <begin position="118"/>
        <end position="378"/>
    </location>
</feature>
<evidence type="ECO:0000256" key="2">
    <source>
        <dbReference type="ARBA" id="ARBA00022679"/>
    </source>
</evidence>
<sequence>MAVTRPIYPLTNPVRERVPPATSLLNCKSSPDFNIHLKPFNLYGKQRFVVSVADKNQNPSTFTDHKYEKNKYEDFIKTLPQHKNWDGRMLCQYQHFWFPVGDFQGILSCQSNFKAHQTDIILATMPKAGTTWLKALTFSVVNRHRYNPSTGETPLLVSNPHDVVPFLELDAYRSDENPDLESIPAPRIFATHVPYRVLPDSIPGSGCKIIYICRNPLDQFVSHRHFLLRNRFQPDEEPLSLEQAFKMYCDGIHPFGPFWNHMLEYYSAGQEKPDKVLFLKYEELREDVVSSLKKVAEFIGVPFSEEEEKQGVIEEIGTLCSMKNLKSLNVNKEGNWNGVVANSSFFRKGEVGDWKNHLTGSMAKQVEKILEEKLSGFGLTFDSYIKS</sequence>
<dbReference type="SUPFAM" id="SSF52540">
    <property type="entry name" value="P-loop containing nucleoside triphosphate hydrolases"/>
    <property type="match status" value="1"/>
</dbReference>
<evidence type="ECO:0000259" key="4">
    <source>
        <dbReference type="Pfam" id="PF00685"/>
    </source>
</evidence>
<accession>A0A830B529</accession>
<reference evidence="5" key="1">
    <citation type="submission" date="2020-07" db="EMBL/GenBank/DDBJ databases">
        <title>Ethylene signaling mediates host invasion by parasitic plants.</title>
        <authorList>
            <person name="Yoshida S."/>
        </authorList>
    </citation>
    <scope>NUCLEOTIDE SEQUENCE</scope>
    <source>
        <strain evidence="5">Okayama</strain>
    </source>
</reference>
<dbReference type="Gene3D" id="3.40.50.300">
    <property type="entry name" value="P-loop containing nucleotide triphosphate hydrolases"/>
    <property type="match status" value="1"/>
</dbReference>
<dbReference type="AlphaFoldDB" id="A0A830B529"/>
<dbReference type="OrthoDB" id="205623at2759"/>
<dbReference type="PANTHER" id="PTHR11783">
    <property type="entry name" value="SULFOTRANSFERASE SULT"/>
    <property type="match status" value="1"/>
</dbReference>